<feature type="domain" description="Response regulatory" evidence="9">
    <location>
        <begin position="2"/>
        <end position="116"/>
    </location>
</feature>
<dbReference type="InterPro" id="IPR039420">
    <property type="entry name" value="WalR-like"/>
</dbReference>
<dbReference type="InterPro" id="IPR006291">
    <property type="entry name" value="CusR-like"/>
</dbReference>
<gene>
    <name evidence="11" type="ORF">SAMN05216387_104169</name>
</gene>
<dbReference type="FunFam" id="1.10.10.10:FF:000005">
    <property type="entry name" value="Two-component system response regulator"/>
    <property type="match status" value="1"/>
</dbReference>
<dbReference type="PROSITE" id="PS50110">
    <property type="entry name" value="RESPONSE_REGULATORY"/>
    <property type="match status" value="1"/>
</dbReference>
<dbReference type="GO" id="GO:0000976">
    <property type="term" value="F:transcription cis-regulatory region binding"/>
    <property type="evidence" value="ECO:0007669"/>
    <property type="project" value="TreeGrafter"/>
</dbReference>
<accession>A0A1H7LUL3</accession>
<evidence type="ECO:0000256" key="7">
    <source>
        <dbReference type="PROSITE-ProRule" id="PRU00169"/>
    </source>
</evidence>
<dbReference type="NCBIfam" id="TIGR01387">
    <property type="entry name" value="cztR_silR_copR"/>
    <property type="match status" value="1"/>
</dbReference>
<dbReference type="FunFam" id="3.40.50.2300:FF:000001">
    <property type="entry name" value="DNA-binding response regulator PhoB"/>
    <property type="match status" value="1"/>
</dbReference>
<dbReference type="CDD" id="cd19935">
    <property type="entry name" value="REC_OmpR_CusR-like"/>
    <property type="match status" value="1"/>
</dbReference>
<keyword evidence="5 8" id="KW-0238">DNA-binding</keyword>
<evidence type="ECO:0000256" key="4">
    <source>
        <dbReference type="ARBA" id="ARBA00023015"/>
    </source>
</evidence>
<dbReference type="SUPFAM" id="SSF46894">
    <property type="entry name" value="C-terminal effector domain of the bipartite response regulators"/>
    <property type="match status" value="1"/>
</dbReference>
<dbReference type="RefSeq" id="WP_090828389.1">
    <property type="nucleotide sequence ID" value="NZ_FOBH01000004.1"/>
</dbReference>
<keyword evidence="1" id="KW-0104">Cadmium</keyword>
<evidence type="ECO:0000259" key="9">
    <source>
        <dbReference type="PROSITE" id="PS50110"/>
    </source>
</evidence>
<dbReference type="STRING" id="1233.SAMN05216387_104169"/>
<sequence length="223" mass="25354">MHILIIEDEKKTSAFLRKGLAESGYIVDATENGDEGLLLALHINYDLIILDVMLPSRDGWSILATLRQAGKQMPVLFLTARDDVQDRVKGLELGADDYLIKPFAFSELLARVRLLLRRAPARHSETLKIADMEIEFARQKATRSGRRLDLTSKEFALLSLLMRRAGEVLSRTLIAEQVWDINFDSDTNVIDVAIRRLRSKVDDPFEKKLINTVRGVGYVFETR</sequence>
<dbReference type="Proteomes" id="UP000198620">
    <property type="component" value="Unassembled WGS sequence"/>
</dbReference>
<dbReference type="SMART" id="SM00862">
    <property type="entry name" value="Trans_reg_C"/>
    <property type="match status" value="1"/>
</dbReference>
<dbReference type="PROSITE" id="PS51755">
    <property type="entry name" value="OMPR_PHOB"/>
    <property type="match status" value="1"/>
</dbReference>
<evidence type="ECO:0000256" key="5">
    <source>
        <dbReference type="ARBA" id="ARBA00023125"/>
    </source>
</evidence>
<protein>
    <submittedName>
        <fullName evidence="11">Two-component system, OmpR family, copper resistance phosphate regulon response regulator CusR</fullName>
    </submittedName>
</protein>
<dbReference type="Gene3D" id="6.10.250.690">
    <property type="match status" value="1"/>
</dbReference>
<evidence type="ECO:0000256" key="1">
    <source>
        <dbReference type="ARBA" id="ARBA00022539"/>
    </source>
</evidence>
<organism evidence="11 12">
    <name type="scientific">Nitrosovibrio tenuis</name>
    <dbReference type="NCBI Taxonomy" id="1233"/>
    <lineage>
        <taxon>Bacteria</taxon>
        <taxon>Pseudomonadati</taxon>
        <taxon>Pseudomonadota</taxon>
        <taxon>Betaproteobacteria</taxon>
        <taxon>Nitrosomonadales</taxon>
        <taxon>Nitrosomonadaceae</taxon>
        <taxon>Nitrosovibrio</taxon>
    </lineage>
</organism>
<feature type="DNA-binding region" description="OmpR/PhoB-type" evidence="8">
    <location>
        <begin position="124"/>
        <end position="222"/>
    </location>
</feature>
<keyword evidence="2 7" id="KW-0597">Phosphoprotein</keyword>
<dbReference type="SUPFAM" id="SSF52172">
    <property type="entry name" value="CheY-like"/>
    <property type="match status" value="1"/>
</dbReference>
<dbReference type="PANTHER" id="PTHR48111">
    <property type="entry name" value="REGULATOR OF RPOS"/>
    <property type="match status" value="1"/>
</dbReference>
<keyword evidence="4" id="KW-0805">Transcription regulation</keyword>
<dbReference type="Gene3D" id="1.10.10.10">
    <property type="entry name" value="Winged helix-like DNA-binding domain superfamily/Winged helix DNA-binding domain"/>
    <property type="match status" value="1"/>
</dbReference>
<feature type="modified residue" description="4-aspartylphosphate" evidence="7">
    <location>
        <position position="51"/>
    </location>
</feature>
<evidence type="ECO:0000256" key="8">
    <source>
        <dbReference type="PROSITE-ProRule" id="PRU01091"/>
    </source>
</evidence>
<evidence type="ECO:0000256" key="2">
    <source>
        <dbReference type="ARBA" id="ARBA00022553"/>
    </source>
</evidence>
<dbReference type="OrthoDB" id="9802426at2"/>
<dbReference type="GO" id="GO:0000156">
    <property type="term" value="F:phosphorelay response regulator activity"/>
    <property type="evidence" value="ECO:0007669"/>
    <property type="project" value="TreeGrafter"/>
</dbReference>
<dbReference type="GO" id="GO:0005829">
    <property type="term" value="C:cytosol"/>
    <property type="evidence" value="ECO:0007669"/>
    <property type="project" value="TreeGrafter"/>
</dbReference>
<keyword evidence="12" id="KW-1185">Reference proteome</keyword>
<keyword evidence="3" id="KW-0902">Two-component regulatory system</keyword>
<dbReference type="CDD" id="cd00383">
    <property type="entry name" value="trans_reg_C"/>
    <property type="match status" value="1"/>
</dbReference>
<feature type="domain" description="OmpR/PhoB-type" evidence="10">
    <location>
        <begin position="124"/>
        <end position="222"/>
    </location>
</feature>
<dbReference type="GO" id="GO:0032993">
    <property type="term" value="C:protein-DNA complex"/>
    <property type="evidence" value="ECO:0007669"/>
    <property type="project" value="TreeGrafter"/>
</dbReference>
<proteinExistence type="predicted"/>
<reference evidence="11 12" key="1">
    <citation type="submission" date="2016-10" db="EMBL/GenBank/DDBJ databases">
        <authorList>
            <person name="de Groot N.N."/>
        </authorList>
    </citation>
    <scope>NUCLEOTIDE SEQUENCE [LARGE SCALE GENOMIC DNA]</scope>
    <source>
        <strain evidence="11 12">Nv1</strain>
    </source>
</reference>
<dbReference type="InterPro" id="IPR011006">
    <property type="entry name" value="CheY-like_superfamily"/>
</dbReference>
<evidence type="ECO:0000259" key="10">
    <source>
        <dbReference type="PROSITE" id="PS51755"/>
    </source>
</evidence>
<dbReference type="Pfam" id="PF00486">
    <property type="entry name" value="Trans_reg_C"/>
    <property type="match status" value="1"/>
</dbReference>
<evidence type="ECO:0000313" key="11">
    <source>
        <dbReference type="EMBL" id="SEL02620.1"/>
    </source>
</evidence>
<dbReference type="GO" id="GO:0006355">
    <property type="term" value="P:regulation of DNA-templated transcription"/>
    <property type="evidence" value="ECO:0007669"/>
    <property type="project" value="InterPro"/>
</dbReference>
<evidence type="ECO:0000256" key="6">
    <source>
        <dbReference type="ARBA" id="ARBA00023163"/>
    </source>
</evidence>
<name>A0A1H7LUL3_9PROT</name>
<dbReference type="InterPro" id="IPR036388">
    <property type="entry name" value="WH-like_DNA-bd_sf"/>
</dbReference>
<dbReference type="Gene3D" id="3.40.50.2300">
    <property type="match status" value="1"/>
</dbReference>
<dbReference type="InterPro" id="IPR016032">
    <property type="entry name" value="Sig_transdc_resp-reg_C-effctor"/>
</dbReference>
<dbReference type="InterPro" id="IPR001789">
    <property type="entry name" value="Sig_transdc_resp-reg_receiver"/>
</dbReference>
<dbReference type="Pfam" id="PF00072">
    <property type="entry name" value="Response_reg"/>
    <property type="match status" value="1"/>
</dbReference>
<dbReference type="PANTHER" id="PTHR48111:SF76">
    <property type="entry name" value="TWO-COMPONENT RESPONSE REGULATOR"/>
    <property type="match status" value="1"/>
</dbReference>
<dbReference type="AlphaFoldDB" id="A0A1H7LUL3"/>
<evidence type="ECO:0000313" key="12">
    <source>
        <dbReference type="Proteomes" id="UP000198620"/>
    </source>
</evidence>
<dbReference type="SMART" id="SM00448">
    <property type="entry name" value="REC"/>
    <property type="match status" value="1"/>
</dbReference>
<dbReference type="InterPro" id="IPR001867">
    <property type="entry name" value="OmpR/PhoB-type_DNA-bd"/>
</dbReference>
<dbReference type="EMBL" id="FOBH01000004">
    <property type="protein sequence ID" value="SEL02620.1"/>
    <property type="molecule type" value="Genomic_DNA"/>
</dbReference>
<evidence type="ECO:0000256" key="3">
    <source>
        <dbReference type="ARBA" id="ARBA00023012"/>
    </source>
</evidence>
<keyword evidence="6" id="KW-0804">Transcription</keyword>